<dbReference type="InterPro" id="IPR016181">
    <property type="entry name" value="Acyl_CoA_acyltransferase"/>
</dbReference>
<organism evidence="1 2">
    <name type="scientific">Candidatus Methylopumilus planktonicus</name>
    <dbReference type="NCBI Taxonomy" id="1581557"/>
    <lineage>
        <taxon>Bacteria</taxon>
        <taxon>Pseudomonadati</taxon>
        <taxon>Pseudomonadota</taxon>
        <taxon>Betaproteobacteria</taxon>
        <taxon>Nitrosomonadales</taxon>
        <taxon>Methylophilaceae</taxon>
        <taxon>Candidatus Methylopumilus</taxon>
    </lineage>
</organism>
<proteinExistence type="predicted"/>
<dbReference type="EMBL" id="LN827929">
    <property type="protein sequence ID" value="CEZ19964.1"/>
    <property type="molecule type" value="Genomic_DNA"/>
</dbReference>
<dbReference type="KEGG" id="mbat:BN1208_1083"/>
<dbReference type="Pfam" id="PF04339">
    <property type="entry name" value="FemAB_like"/>
    <property type="match status" value="1"/>
</dbReference>
<name>A0A0D6EX03_9PROT</name>
<dbReference type="InterPro" id="IPR007434">
    <property type="entry name" value="FemAB-like"/>
</dbReference>
<evidence type="ECO:0008006" key="3">
    <source>
        <dbReference type="Google" id="ProtNLM"/>
    </source>
</evidence>
<dbReference type="AlphaFoldDB" id="A0A0D6EX03"/>
<dbReference type="RefSeq" id="WP_046488625.1">
    <property type="nucleotide sequence ID" value="NZ_LN827929.1"/>
</dbReference>
<dbReference type="STRING" id="1581557.BN1208_1083"/>
<dbReference type="PANTHER" id="PTHR47017">
    <property type="entry name" value="ACYL-COA"/>
    <property type="match status" value="1"/>
</dbReference>
<dbReference type="OrthoDB" id="9776898at2"/>
<dbReference type="PANTHER" id="PTHR47017:SF1">
    <property type="entry name" value="ACYL-COA"/>
    <property type="match status" value="1"/>
</dbReference>
<keyword evidence="2" id="KW-1185">Reference proteome</keyword>
<sequence>MAALEFQSSFKNINQKEWNDLTKSNPFLRLEFFQSLEASKSIGEGTGWQPFPVTMTDHGRLVGASPIFLKEHSYGEYVFDWSWAEAYQKYGKNYYPKIVSSIPFTPATGPRIFGLDQSIKKNIVTQLEDLAYKNKMSSIHILFCDESERDMHKDSKWMPREGVQFKWQNKQYNNFEEFLSQLSHDKRKKIKQERKKIKDLGFEIKKIKGPEITETDLDFFYACYCNTYQEHHSHPYLTRDFFSLIRESMPENLLLILAYEGDLPIAGSFFIYDDKKLYGRYWGSKSFYPGLHFELSYYQGQEFCIENKVSIFEGGAQGEHKMARGFEPFNTFSFHRIFDEKFEHAIKDFLRREKNGIDQYTNELNERVPYKTELNI</sequence>
<dbReference type="SUPFAM" id="SSF55729">
    <property type="entry name" value="Acyl-CoA N-acyltransferases (Nat)"/>
    <property type="match status" value="1"/>
</dbReference>
<evidence type="ECO:0000313" key="2">
    <source>
        <dbReference type="Proteomes" id="UP000064007"/>
    </source>
</evidence>
<reference evidence="2" key="1">
    <citation type="submission" date="2014-12" db="EMBL/GenBank/DDBJ databases">
        <authorList>
            <person name="Salcher M.M."/>
        </authorList>
    </citation>
    <scope>NUCLEOTIDE SEQUENCE [LARGE SCALE GENOMIC DNA]</scope>
    <source>
        <strain evidence="2">MMS-10A-171</strain>
    </source>
</reference>
<gene>
    <name evidence="1" type="ORF">BN1208_1083</name>
</gene>
<evidence type="ECO:0000313" key="1">
    <source>
        <dbReference type="EMBL" id="CEZ19964.1"/>
    </source>
</evidence>
<dbReference type="HOGENOM" id="CLU_036032_1_0_4"/>
<dbReference type="Gene3D" id="3.40.630.30">
    <property type="match status" value="1"/>
</dbReference>
<accession>A0A0D6EX03</accession>
<protein>
    <recommendedName>
        <fullName evidence="3">N-acetyltransferase</fullName>
    </recommendedName>
</protein>
<dbReference type="Proteomes" id="UP000064007">
    <property type="component" value="Chromosome 1"/>
</dbReference>